<organism evidence="2 3">
    <name type="scientific">Merluccius polli</name>
    <name type="common">Benguela hake</name>
    <name type="synonym">Merluccius cadenati</name>
    <dbReference type="NCBI Taxonomy" id="89951"/>
    <lineage>
        <taxon>Eukaryota</taxon>
        <taxon>Metazoa</taxon>
        <taxon>Chordata</taxon>
        <taxon>Craniata</taxon>
        <taxon>Vertebrata</taxon>
        <taxon>Euteleostomi</taxon>
        <taxon>Actinopterygii</taxon>
        <taxon>Neopterygii</taxon>
        <taxon>Teleostei</taxon>
        <taxon>Neoteleostei</taxon>
        <taxon>Acanthomorphata</taxon>
        <taxon>Zeiogadaria</taxon>
        <taxon>Gadariae</taxon>
        <taxon>Gadiformes</taxon>
        <taxon>Gadoidei</taxon>
        <taxon>Merlucciidae</taxon>
        <taxon>Merluccius</taxon>
    </lineage>
</organism>
<name>A0AA47P4L0_MERPO</name>
<sequence length="122" mass="13295">MRLTNIVARWPGSTHDSFDLTNQLEIYLCTHSVSRGKSDRAAQKPVCAALTGAGGCCSITLKKVCRIVQASRRAISEGNGPQSIQTPDQTMRSPNAQAIRTRPAVNSKNIKKVNGDNIHFFN</sequence>
<evidence type="ECO:0000313" key="2">
    <source>
        <dbReference type="EMBL" id="KAK0150621.1"/>
    </source>
</evidence>
<evidence type="ECO:0000256" key="1">
    <source>
        <dbReference type="SAM" id="MobiDB-lite"/>
    </source>
</evidence>
<feature type="region of interest" description="Disordered" evidence="1">
    <location>
        <begin position="75"/>
        <end position="100"/>
    </location>
</feature>
<dbReference type="AlphaFoldDB" id="A0AA47P4L0"/>
<comment type="caution">
    <text evidence="2">The sequence shown here is derived from an EMBL/GenBank/DDBJ whole genome shotgun (WGS) entry which is preliminary data.</text>
</comment>
<protein>
    <submittedName>
        <fullName evidence="2">Uncharacterized protein</fullName>
    </submittedName>
</protein>
<reference evidence="2" key="1">
    <citation type="journal article" date="2023" name="Front. Mar. Sci.">
        <title>A new Merluccius polli reference genome to investigate the effects of global change in West African waters.</title>
        <authorList>
            <person name="Mateo J.L."/>
            <person name="Blanco-Fernandez C."/>
            <person name="Garcia-Vazquez E."/>
            <person name="Machado-Schiaffino G."/>
        </authorList>
    </citation>
    <scope>NUCLEOTIDE SEQUENCE</scope>
    <source>
        <strain evidence="2">C29</strain>
        <tissue evidence="2">Fin</tissue>
    </source>
</reference>
<accession>A0AA47P4L0</accession>
<evidence type="ECO:0000313" key="3">
    <source>
        <dbReference type="Proteomes" id="UP001174136"/>
    </source>
</evidence>
<dbReference type="EMBL" id="JAOPHQ010001455">
    <property type="protein sequence ID" value="KAK0150621.1"/>
    <property type="molecule type" value="Genomic_DNA"/>
</dbReference>
<keyword evidence="3" id="KW-1185">Reference proteome</keyword>
<gene>
    <name evidence="2" type="ORF">N1851_008275</name>
</gene>
<dbReference type="Proteomes" id="UP001174136">
    <property type="component" value="Unassembled WGS sequence"/>
</dbReference>
<feature type="compositionally biased region" description="Polar residues" evidence="1">
    <location>
        <begin position="79"/>
        <end position="100"/>
    </location>
</feature>
<proteinExistence type="predicted"/>